<reference evidence="3 4" key="1">
    <citation type="journal article" date="2017" name="Nat. Ecol. Evol.">
        <title>Scallop genome provides insights into evolution of bilaterian karyotype and development.</title>
        <authorList>
            <person name="Wang S."/>
            <person name="Zhang J."/>
            <person name="Jiao W."/>
            <person name="Li J."/>
            <person name="Xun X."/>
            <person name="Sun Y."/>
            <person name="Guo X."/>
            <person name="Huan P."/>
            <person name="Dong B."/>
            <person name="Zhang L."/>
            <person name="Hu X."/>
            <person name="Sun X."/>
            <person name="Wang J."/>
            <person name="Zhao C."/>
            <person name="Wang Y."/>
            <person name="Wang D."/>
            <person name="Huang X."/>
            <person name="Wang R."/>
            <person name="Lv J."/>
            <person name="Li Y."/>
            <person name="Zhang Z."/>
            <person name="Liu B."/>
            <person name="Lu W."/>
            <person name="Hui Y."/>
            <person name="Liang J."/>
            <person name="Zhou Z."/>
            <person name="Hou R."/>
            <person name="Li X."/>
            <person name="Liu Y."/>
            <person name="Li H."/>
            <person name="Ning X."/>
            <person name="Lin Y."/>
            <person name="Zhao L."/>
            <person name="Xing Q."/>
            <person name="Dou J."/>
            <person name="Li Y."/>
            <person name="Mao J."/>
            <person name="Guo H."/>
            <person name="Dou H."/>
            <person name="Li T."/>
            <person name="Mu C."/>
            <person name="Jiang W."/>
            <person name="Fu Q."/>
            <person name="Fu X."/>
            <person name="Miao Y."/>
            <person name="Liu J."/>
            <person name="Yu Q."/>
            <person name="Li R."/>
            <person name="Liao H."/>
            <person name="Li X."/>
            <person name="Kong Y."/>
            <person name="Jiang Z."/>
            <person name="Chourrout D."/>
            <person name="Li R."/>
            <person name="Bao Z."/>
        </authorList>
    </citation>
    <scope>NUCLEOTIDE SEQUENCE [LARGE SCALE GENOMIC DNA]</scope>
    <source>
        <strain evidence="3 4">PY_sf001</strain>
    </source>
</reference>
<organism evidence="3 4">
    <name type="scientific">Mizuhopecten yessoensis</name>
    <name type="common">Japanese scallop</name>
    <name type="synonym">Patinopecten yessoensis</name>
    <dbReference type="NCBI Taxonomy" id="6573"/>
    <lineage>
        <taxon>Eukaryota</taxon>
        <taxon>Metazoa</taxon>
        <taxon>Spiralia</taxon>
        <taxon>Lophotrochozoa</taxon>
        <taxon>Mollusca</taxon>
        <taxon>Bivalvia</taxon>
        <taxon>Autobranchia</taxon>
        <taxon>Pteriomorphia</taxon>
        <taxon>Pectinida</taxon>
        <taxon>Pectinoidea</taxon>
        <taxon>Pectinidae</taxon>
        <taxon>Mizuhopecten</taxon>
    </lineage>
</organism>
<feature type="compositionally biased region" description="Basic and acidic residues" evidence="1">
    <location>
        <begin position="42"/>
        <end position="58"/>
    </location>
</feature>
<dbReference type="Pfam" id="PF12937">
    <property type="entry name" value="F-box-like"/>
    <property type="match status" value="1"/>
</dbReference>
<accession>A0A210PGG8</accession>
<dbReference type="Proteomes" id="UP000242188">
    <property type="component" value="Unassembled WGS sequence"/>
</dbReference>
<dbReference type="STRING" id="6573.A0A210PGG8"/>
<feature type="domain" description="F-box" evidence="2">
    <location>
        <begin position="58"/>
        <end position="104"/>
    </location>
</feature>
<keyword evidence="4" id="KW-1185">Reference proteome</keyword>
<dbReference type="PANTHER" id="PTHR20933:SF3">
    <property type="entry name" value="F-BOX ONLY PROTEIN 33"/>
    <property type="match status" value="1"/>
</dbReference>
<dbReference type="PANTHER" id="PTHR20933">
    <property type="entry name" value="F-BOX ONLY PROTEIN 33"/>
    <property type="match status" value="1"/>
</dbReference>
<dbReference type="AlphaFoldDB" id="A0A210PGG8"/>
<dbReference type="EMBL" id="NEDP02076719">
    <property type="protein sequence ID" value="OWF35582.1"/>
    <property type="molecule type" value="Genomic_DNA"/>
</dbReference>
<feature type="region of interest" description="Disordered" evidence="1">
    <location>
        <begin position="1"/>
        <end position="23"/>
    </location>
</feature>
<name>A0A210PGG8_MIZYE</name>
<dbReference type="PROSITE" id="PS50181">
    <property type="entry name" value="FBOX"/>
    <property type="match status" value="1"/>
</dbReference>
<dbReference type="InterPro" id="IPR036047">
    <property type="entry name" value="F-box-like_dom_sf"/>
</dbReference>
<dbReference type="SUPFAM" id="SSF52047">
    <property type="entry name" value="RNI-like"/>
    <property type="match status" value="1"/>
</dbReference>
<dbReference type="InterPro" id="IPR001810">
    <property type="entry name" value="F-box_dom"/>
</dbReference>
<proteinExistence type="predicted"/>
<evidence type="ECO:0000313" key="3">
    <source>
        <dbReference type="EMBL" id="OWF35582.1"/>
    </source>
</evidence>
<dbReference type="GO" id="GO:0031398">
    <property type="term" value="P:positive regulation of protein ubiquitination"/>
    <property type="evidence" value="ECO:0007669"/>
    <property type="project" value="TreeGrafter"/>
</dbReference>
<dbReference type="OrthoDB" id="9974792at2759"/>
<gene>
    <name evidence="3" type="ORF">KP79_PYT12953</name>
</gene>
<dbReference type="Gene3D" id="1.20.1280.50">
    <property type="match status" value="1"/>
</dbReference>
<sequence>MDQESDEVSGVQPPIQEDKSWTEVDTYTANCMEDVLDSDSPVNREETQPPADDCHESGPDFSQLPEVVWVEIMSYLPLHQQYLVSQTCQVLYEIFNHPSLWHTMKIHLFGCTDNFSRAFRSKICIPNKYIKLINKFGKFFKQLTLSVTEYLNKFPEEWISIMQELSRQCRLESLTLEIGRLTSYYHIDGYQPSENDIGTLVSFIQNAVRLKYFHIKSWPMYPSSLSNPDLNIFEVILKNPKLKDLETLSLFWCKATEWSERMPILPSPEATLPIIHNFQHLKKLSLRSPMLDKDIILELSKPGRCKLKLLQVFVHFHPENGNFKIPEIESSVWKQFVLANPGVEMECTVLVRTPHLELASMLKTDCPLTAITFMKFSRCDSQIVASLSEMYCRSLKKFACYCDPSCKENEVVSLAMRSPNLNQFVYYGPLSCESVEKLAQLHGTGWKEFVIPASCITVQDVPSYDDDDDRVIAPGEDGEYYLVGIARFHQSVHPDSQRKQEMQDKVSAALGYSWKPV</sequence>
<feature type="region of interest" description="Disordered" evidence="1">
    <location>
        <begin position="35"/>
        <end position="58"/>
    </location>
</feature>
<evidence type="ECO:0000259" key="2">
    <source>
        <dbReference type="PROSITE" id="PS50181"/>
    </source>
</evidence>
<comment type="caution">
    <text evidence="3">The sequence shown here is derived from an EMBL/GenBank/DDBJ whole genome shotgun (WGS) entry which is preliminary data.</text>
</comment>
<protein>
    <submittedName>
        <fullName evidence="3">F-box/LRR-repeat protein 21</fullName>
    </submittedName>
</protein>
<dbReference type="InterPro" id="IPR032675">
    <property type="entry name" value="LRR_dom_sf"/>
</dbReference>
<dbReference type="Gene3D" id="3.80.10.10">
    <property type="entry name" value="Ribonuclease Inhibitor"/>
    <property type="match status" value="1"/>
</dbReference>
<evidence type="ECO:0000313" key="4">
    <source>
        <dbReference type="Proteomes" id="UP000242188"/>
    </source>
</evidence>
<evidence type="ECO:0000256" key="1">
    <source>
        <dbReference type="SAM" id="MobiDB-lite"/>
    </source>
</evidence>
<dbReference type="SUPFAM" id="SSF81383">
    <property type="entry name" value="F-box domain"/>
    <property type="match status" value="1"/>
</dbReference>